<protein>
    <submittedName>
        <fullName evidence="7">DeoR family transcriptional regulator</fullName>
    </submittedName>
    <submittedName>
        <fullName evidence="5">DeoR/GlpR transcriptional regulator</fullName>
    </submittedName>
</protein>
<keyword evidence="3" id="KW-0804">Transcription</keyword>
<dbReference type="InterPro" id="IPR014036">
    <property type="entry name" value="DeoR-like_C"/>
</dbReference>
<dbReference type="SMART" id="SM01134">
    <property type="entry name" value="DeoRC"/>
    <property type="match status" value="1"/>
</dbReference>
<evidence type="ECO:0000259" key="4">
    <source>
        <dbReference type="PROSITE" id="PS51000"/>
    </source>
</evidence>
<dbReference type="Gene3D" id="1.10.10.10">
    <property type="entry name" value="Winged helix-like DNA-binding domain superfamily/Winged helix DNA-binding domain"/>
    <property type="match status" value="1"/>
</dbReference>
<dbReference type="PROSITE" id="PS51000">
    <property type="entry name" value="HTH_DEOR_2"/>
    <property type="match status" value="1"/>
</dbReference>
<reference evidence="5" key="3">
    <citation type="journal article" name="Syst. Appl. Microbiol.">
        <title>Streptomyces alkaliterrae sp. nov., isolated from an alkaline soil, and emended descriptions of Streptomyces alkaliphilus, Streptomyces calidiresistens and Streptomyces durbertensis.</title>
        <authorList>
            <person name="Swiecimska M."/>
            <person name="Golinska P."/>
            <person name="Nouioui I."/>
            <person name="Wypij M."/>
            <person name="Rai M."/>
            <person name="Sangal V."/>
            <person name="Goodfellow M."/>
        </authorList>
    </citation>
    <scope>NUCLEOTIDE SEQUENCE</scope>
    <source>
        <strain evidence="5">OF3</strain>
        <strain evidence="6">OF8</strain>
    </source>
</reference>
<dbReference type="Proteomes" id="UP000320857">
    <property type="component" value="Unassembled WGS sequence"/>
</dbReference>
<accession>A0A5P0YRY4</accession>
<dbReference type="Pfam" id="PF08220">
    <property type="entry name" value="HTH_DeoR"/>
    <property type="match status" value="1"/>
</dbReference>
<dbReference type="InterPro" id="IPR036390">
    <property type="entry name" value="WH_DNA-bd_sf"/>
</dbReference>
<dbReference type="OrthoDB" id="7688673at2"/>
<evidence type="ECO:0000313" key="8">
    <source>
        <dbReference type="Proteomes" id="UP000320857"/>
    </source>
</evidence>
<dbReference type="InterPro" id="IPR036388">
    <property type="entry name" value="WH-like_DNA-bd_sf"/>
</dbReference>
<dbReference type="GO" id="GO:0003700">
    <property type="term" value="F:DNA-binding transcription factor activity"/>
    <property type="evidence" value="ECO:0007669"/>
    <property type="project" value="InterPro"/>
</dbReference>
<dbReference type="PROSITE" id="PS00894">
    <property type="entry name" value="HTH_DEOR_1"/>
    <property type="match status" value="1"/>
</dbReference>
<evidence type="ECO:0000313" key="10">
    <source>
        <dbReference type="Proteomes" id="UP000525686"/>
    </source>
</evidence>
<dbReference type="InterPro" id="IPR018356">
    <property type="entry name" value="Tscrpt_reg_HTH_DeoR_CS"/>
</dbReference>
<dbReference type="Pfam" id="PF00455">
    <property type="entry name" value="DeoRC"/>
    <property type="match status" value="2"/>
</dbReference>
<evidence type="ECO:0000256" key="2">
    <source>
        <dbReference type="ARBA" id="ARBA00023125"/>
    </source>
</evidence>
<dbReference type="Proteomes" id="UP000525686">
    <property type="component" value="Unassembled WGS sequence"/>
</dbReference>
<proteinExistence type="predicted"/>
<dbReference type="GO" id="GO:0003677">
    <property type="term" value="F:DNA binding"/>
    <property type="evidence" value="ECO:0007669"/>
    <property type="project" value="UniProtKB-KW"/>
</dbReference>
<reference evidence="9 10" key="2">
    <citation type="submission" date="2020-05" db="EMBL/GenBank/DDBJ databases">
        <title>Classification of alakaliphilic streptomycetes isolated from an alkaline soil next to Lonar Crater, India and a proposal for the recognition of Streptomyces alkaliterrae sp. nov.</title>
        <authorList>
            <person name="Golinska P."/>
        </authorList>
    </citation>
    <scope>NUCLEOTIDE SEQUENCE [LARGE SCALE GENOMIC DNA]</scope>
    <source>
        <strain evidence="10">OF3</strain>
        <strain evidence="9">OF8</strain>
    </source>
</reference>
<dbReference type="PANTHER" id="PTHR30363">
    <property type="entry name" value="HTH-TYPE TRANSCRIPTIONAL REGULATOR SRLR-RELATED"/>
    <property type="match status" value="1"/>
</dbReference>
<dbReference type="EMBL" id="VJYK02000134">
    <property type="protein sequence ID" value="MQS03045.1"/>
    <property type="molecule type" value="Genomic_DNA"/>
</dbReference>
<name>A0A5P0YRY4_9ACTN</name>
<comment type="caution">
    <text evidence="7">The sequence shown here is derived from an EMBL/GenBank/DDBJ whole genome shotgun (WGS) entry which is preliminary data.</text>
</comment>
<dbReference type="EMBL" id="JABJWZ010000159">
    <property type="protein sequence ID" value="MBB1255001.1"/>
    <property type="molecule type" value="Genomic_DNA"/>
</dbReference>
<evidence type="ECO:0000313" key="7">
    <source>
        <dbReference type="EMBL" id="MQS03045.1"/>
    </source>
</evidence>
<evidence type="ECO:0000313" key="6">
    <source>
        <dbReference type="EMBL" id="MBB1261696.1"/>
    </source>
</evidence>
<keyword evidence="1" id="KW-0805">Transcription regulation</keyword>
<dbReference type="RefSeq" id="WP_143648627.1">
    <property type="nucleotide sequence ID" value="NZ_JABJWZ010000159.1"/>
</dbReference>
<dbReference type="SUPFAM" id="SSF100950">
    <property type="entry name" value="NagB/RpiA/CoA transferase-like"/>
    <property type="match status" value="1"/>
</dbReference>
<evidence type="ECO:0000256" key="3">
    <source>
        <dbReference type="ARBA" id="ARBA00023163"/>
    </source>
</evidence>
<dbReference type="PANTHER" id="PTHR30363:SF44">
    <property type="entry name" value="AGA OPERON TRANSCRIPTIONAL REPRESSOR-RELATED"/>
    <property type="match status" value="1"/>
</dbReference>
<dbReference type="SUPFAM" id="SSF46785">
    <property type="entry name" value="Winged helix' DNA-binding domain"/>
    <property type="match status" value="1"/>
</dbReference>
<dbReference type="InterPro" id="IPR037171">
    <property type="entry name" value="NagB/RpiA_transferase-like"/>
</dbReference>
<keyword evidence="8" id="KW-1185">Reference proteome</keyword>
<evidence type="ECO:0000313" key="9">
    <source>
        <dbReference type="Proteomes" id="UP000517765"/>
    </source>
</evidence>
<sequence>MSKPERWQTLLELLASEGKLDVEEAAGALEVSSATIRRDLDELAEQQMLVRTRGGAVAHGVSYELPLRYKSTRRAAEKRRIAAAVADLIGDNEVVGLNGGTTTTEVARTLAHRAGGNGRGGERAAATPPGSPVLTVVTNALNIAGELAVRPHVKTVTTGGVARPQTYELVGPLTMGVLSEVVLDAVVLGVDGVDPRLGVMAHHEDEAAVSRLFVERAQRVVVATDSSKLGRRAFARICGLDRVDVLVTDTGVSEEAAARLGEAGVRVVSV</sequence>
<dbReference type="Gene3D" id="3.40.50.1360">
    <property type="match status" value="1"/>
</dbReference>
<dbReference type="InterPro" id="IPR050313">
    <property type="entry name" value="Carb_Metab_HTH_regulators"/>
</dbReference>
<dbReference type="PRINTS" id="PR00037">
    <property type="entry name" value="HTHLACR"/>
</dbReference>
<dbReference type="SMART" id="SM00420">
    <property type="entry name" value="HTH_DEOR"/>
    <property type="match status" value="1"/>
</dbReference>
<keyword evidence="2" id="KW-0238">DNA-binding</keyword>
<organism evidence="7 8">
    <name type="scientific">Streptomyces alkaliterrae</name>
    <dbReference type="NCBI Taxonomy" id="2213162"/>
    <lineage>
        <taxon>Bacteria</taxon>
        <taxon>Bacillati</taxon>
        <taxon>Actinomycetota</taxon>
        <taxon>Actinomycetes</taxon>
        <taxon>Kitasatosporales</taxon>
        <taxon>Streptomycetaceae</taxon>
        <taxon>Streptomyces</taxon>
    </lineage>
</organism>
<evidence type="ECO:0000313" key="5">
    <source>
        <dbReference type="EMBL" id="MBB1255001.1"/>
    </source>
</evidence>
<dbReference type="Proteomes" id="UP000517765">
    <property type="component" value="Unassembled WGS sequence"/>
</dbReference>
<reference evidence="7 8" key="1">
    <citation type="submission" date="2019-10" db="EMBL/GenBank/DDBJ databases">
        <title>Streptomyces sp. nov., a novel actinobacterium isolated from alkaline environment.</title>
        <authorList>
            <person name="Golinska P."/>
        </authorList>
    </citation>
    <scope>NUCLEOTIDE SEQUENCE [LARGE SCALE GENOMIC DNA]</scope>
    <source>
        <strain evidence="7 8">OF1</strain>
    </source>
</reference>
<dbReference type="EMBL" id="JABJXA010000199">
    <property type="protein sequence ID" value="MBB1261696.1"/>
    <property type="molecule type" value="Genomic_DNA"/>
</dbReference>
<feature type="domain" description="HTH deoR-type" evidence="4">
    <location>
        <begin position="3"/>
        <end position="58"/>
    </location>
</feature>
<dbReference type="InterPro" id="IPR001034">
    <property type="entry name" value="DeoR_HTH"/>
</dbReference>
<dbReference type="AlphaFoldDB" id="A0A5P0YRY4"/>
<gene>
    <name evidence="7" type="ORF">FNX44_014425</name>
    <name evidence="5" type="ORF">H3146_16815</name>
    <name evidence="6" type="ORF">H3147_23200</name>
</gene>
<evidence type="ECO:0000256" key="1">
    <source>
        <dbReference type="ARBA" id="ARBA00023015"/>
    </source>
</evidence>